<comment type="caution">
    <text evidence="1">The sequence shown here is derived from an EMBL/GenBank/DDBJ whole genome shotgun (WGS) entry which is preliminary data.</text>
</comment>
<sequence length="47" mass="5069">MNKKGGCIASKTQQSDSLCLAVNPPPFDKGGKGVGDFRGIVRFWNGW</sequence>
<gene>
    <name evidence="1" type="ORF">EUBSIR_01077</name>
</gene>
<name>B0MMS0_9FIRM</name>
<evidence type="ECO:0000313" key="2">
    <source>
        <dbReference type="Proteomes" id="UP000005326"/>
    </source>
</evidence>
<reference evidence="1" key="2">
    <citation type="submission" date="2014-06" db="EMBL/GenBank/DDBJ databases">
        <title>Draft genome sequence of Eubacterium siraeum (DSM 15702).</title>
        <authorList>
            <person name="Sudarsanam P."/>
            <person name="Ley R."/>
            <person name="Guruge J."/>
            <person name="Turnbaugh P.J."/>
            <person name="Mahowald M."/>
            <person name="Liep D."/>
            <person name="Gordon J."/>
        </authorList>
    </citation>
    <scope>NUCLEOTIDE SEQUENCE</scope>
    <source>
        <strain evidence="1">DSM 15702</strain>
    </source>
</reference>
<accession>B0MMS0</accession>
<proteinExistence type="predicted"/>
<dbReference type="Proteomes" id="UP000005326">
    <property type="component" value="Unassembled WGS sequence"/>
</dbReference>
<reference evidence="1" key="1">
    <citation type="submission" date="2007-10" db="EMBL/GenBank/DDBJ databases">
        <authorList>
            <person name="Fulton L."/>
            <person name="Clifton S."/>
            <person name="Fulton B."/>
            <person name="Xu J."/>
            <person name="Minx P."/>
            <person name="Pepin K.H."/>
            <person name="Johnson M."/>
            <person name="Thiruvilangam P."/>
            <person name="Bhonagiri V."/>
            <person name="Nash W.E."/>
            <person name="Mardis E.R."/>
            <person name="Wilson R.K."/>
        </authorList>
    </citation>
    <scope>NUCLEOTIDE SEQUENCE [LARGE SCALE GENOMIC DNA]</scope>
    <source>
        <strain evidence="1">DSM 15702</strain>
    </source>
</reference>
<dbReference type="AlphaFoldDB" id="B0MMS0"/>
<dbReference type="EMBL" id="ABCA03000043">
    <property type="protein sequence ID" value="EDS00981.1"/>
    <property type="molecule type" value="Genomic_DNA"/>
</dbReference>
<evidence type="ECO:0000313" key="1">
    <source>
        <dbReference type="EMBL" id="EDS00981.1"/>
    </source>
</evidence>
<protein>
    <submittedName>
        <fullName evidence="1">Uncharacterized protein</fullName>
    </submittedName>
</protein>
<keyword evidence="2" id="KW-1185">Reference proteome</keyword>
<organism evidence="1 2">
    <name type="scientific">[Eubacterium] siraeum DSM 15702</name>
    <dbReference type="NCBI Taxonomy" id="428128"/>
    <lineage>
        <taxon>Bacteria</taxon>
        <taxon>Bacillati</taxon>
        <taxon>Bacillota</taxon>
        <taxon>Clostridia</taxon>
        <taxon>Eubacteriales</taxon>
        <taxon>Oscillospiraceae</taxon>
        <taxon>Oscillospiraceae incertae sedis</taxon>
    </lineage>
</organism>